<name>A0A915HWA4_ROMCU</name>
<evidence type="ECO:0000313" key="2">
    <source>
        <dbReference type="WBParaSite" id="nRc.2.0.1.t05616-RA"/>
    </source>
</evidence>
<dbReference type="WBParaSite" id="nRc.2.0.1.t05616-RA">
    <property type="protein sequence ID" value="nRc.2.0.1.t05616-RA"/>
    <property type="gene ID" value="nRc.2.0.1.g05616"/>
</dbReference>
<protein>
    <submittedName>
        <fullName evidence="2">Uncharacterized protein</fullName>
    </submittedName>
</protein>
<keyword evidence="1" id="KW-1185">Reference proteome</keyword>
<reference evidence="2" key="1">
    <citation type="submission" date="2022-11" db="UniProtKB">
        <authorList>
            <consortium name="WormBaseParasite"/>
        </authorList>
    </citation>
    <scope>IDENTIFICATION</scope>
</reference>
<dbReference type="Proteomes" id="UP000887565">
    <property type="component" value="Unplaced"/>
</dbReference>
<evidence type="ECO:0000313" key="1">
    <source>
        <dbReference type="Proteomes" id="UP000887565"/>
    </source>
</evidence>
<proteinExistence type="predicted"/>
<organism evidence="1 2">
    <name type="scientific">Romanomermis culicivorax</name>
    <name type="common">Nematode worm</name>
    <dbReference type="NCBI Taxonomy" id="13658"/>
    <lineage>
        <taxon>Eukaryota</taxon>
        <taxon>Metazoa</taxon>
        <taxon>Ecdysozoa</taxon>
        <taxon>Nematoda</taxon>
        <taxon>Enoplea</taxon>
        <taxon>Dorylaimia</taxon>
        <taxon>Mermithida</taxon>
        <taxon>Mermithoidea</taxon>
        <taxon>Mermithidae</taxon>
        <taxon>Romanomermis</taxon>
    </lineage>
</organism>
<sequence>MGRLSLTDNCPIVSYRGFLYRFDFNIQIDGVLSIEPSKIQQICWSRKDERIYVFCKTGIPTLDNILLVGEIKMLT</sequence>
<dbReference type="AlphaFoldDB" id="A0A915HWA4"/>
<accession>A0A915HWA4</accession>